<accession>A0A8C8S611</accession>
<dbReference type="AlphaFoldDB" id="A0A8C8S611"/>
<keyword evidence="9" id="KW-1185">Reference proteome</keyword>
<keyword evidence="5" id="KW-0690">Ribosome biogenesis</keyword>
<dbReference type="Ensembl" id="ENSPCET00000015436.1">
    <property type="protein sequence ID" value="ENSPCEP00000014906.1"/>
    <property type="gene ID" value="ENSPCEG00000011804.1"/>
</dbReference>
<dbReference type="PANTHER" id="PTHR14211">
    <property type="entry name" value="GLIOMA SUPPRESSOR CANDIDATE REGION GENE 2"/>
    <property type="match status" value="1"/>
</dbReference>
<evidence type="ECO:0000256" key="4">
    <source>
        <dbReference type="ARBA" id="ARBA00018339"/>
    </source>
</evidence>
<feature type="compositionally biased region" description="Acidic residues" evidence="7">
    <location>
        <begin position="315"/>
        <end position="324"/>
    </location>
</feature>
<comment type="similarity">
    <text evidence="3">Belongs to the NOP53 family.</text>
</comment>
<evidence type="ECO:0000256" key="5">
    <source>
        <dbReference type="ARBA" id="ARBA00022517"/>
    </source>
</evidence>
<dbReference type="Proteomes" id="UP000694393">
    <property type="component" value="Unplaced"/>
</dbReference>
<dbReference type="PANTHER" id="PTHR14211:SF7">
    <property type="entry name" value="RIBOSOME BIOGENESIS PROTEIN NOP53"/>
    <property type="match status" value="1"/>
</dbReference>
<dbReference type="GO" id="GO:0005730">
    <property type="term" value="C:nucleolus"/>
    <property type="evidence" value="ECO:0007669"/>
    <property type="project" value="UniProtKB-SubCell"/>
</dbReference>
<dbReference type="PIRSF" id="PIRSF017302">
    <property type="entry name" value="Gltscr2"/>
    <property type="match status" value="1"/>
</dbReference>
<proteinExistence type="inferred from homology"/>
<feature type="region of interest" description="Disordered" evidence="7">
    <location>
        <begin position="1"/>
        <end position="25"/>
    </location>
</feature>
<evidence type="ECO:0000313" key="9">
    <source>
        <dbReference type="Proteomes" id="UP000694393"/>
    </source>
</evidence>
<protein>
    <recommendedName>
        <fullName evidence="4">Ribosome biogenesis protein NOP53</fullName>
    </recommendedName>
</protein>
<reference evidence="8" key="1">
    <citation type="submission" date="2025-08" db="UniProtKB">
        <authorList>
            <consortium name="Ensembl"/>
        </authorList>
    </citation>
    <scope>IDENTIFICATION</scope>
</reference>
<organism evidence="8 9">
    <name type="scientific">Pelusios castaneus</name>
    <name type="common">West African mud turtle</name>
    <dbReference type="NCBI Taxonomy" id="367368"/>
    <lineage>
        <taxon>Eukaryota</taxon>
        <taxon>Metazoa</taxon>
        <taxon>Chordata</taxon>
        <taxon>Craniata</taxon>
        <taxon>Vertebrata</taxon>
        <taxon>Euteleostomi</taxon>
        <taxon>Archelosauria</taxon>
        <taxon>Testudinata</taxon>
        <taxon>Testudines</taxon>
        <taxon>Pleurodira</taxon>
        <taxon>Pelomedusidae</taxon>
        <taxon>Pelusios</taxon>
    </lineage>
</organism>
<comment type="subcellular location">
    <subcellularLocation>
        <location evidence="1">Nucleus</location>
        <location evidence="1">Nucleolus</location>
    </subcellularLocation>
    <subcellularLocation>
        <location evidence="2">Nucleus</location>
        <location evidence="2">Nucleoplasm</location>
    </subcellularLocation>
</comment>
<evidence type="ECO:0000256" key="6">
    <source>
        <dbReference type="ARBA" id="ARBA00023242"/>
    </source>
</evidence>
<name>A0A8C8S611_9SAUR</name>
<keyword evidence="6" id="KW-0539">Nucleus</keyword>
<dbReference type="Pfam" id="PF07767">
    <property type="entry name" value="Nop53"/>
    <property type="match status" value="1"/>
</dbReference>
<dbReference type="InterPro" id="IPR011687">
    <property type="entry name" value="Nop53/GLTSCR2"/>
</dbReference>
<feature type="region of interest" description="Disordered" evidence="7">
    <location>
        <begin position="315"/>
        <end position="334"/>
    </location>
</feature>
<evidence type="ECO:0000256" key="2">
    <source>
        <dbReference type="ARBA" id="ARBA00004642"/>
    </source>
</evidence>
<evidence type="ECO:0000256" key="3">
    <source>
        <dbReference type="ARBA" id="ARBA00008838"/>
    </source>
</evidence>
<dbReference type="GO" id="GO:0005654">
    <property type="term" value="C:nucleoplasm"/>
    <property type="evidence" value="ECO:0007669"/>
    <property type="project" value="UniProtKB-SubCell"/>
</dbReference>
<evidence type="ECO:0000256" key="7">
    <source>
        <dbReference type="SAM" id="MobiDB-lite"/>
    </source>
</evidence>
<dbReference type="GO" id="GO:0000027">
    <property type="term" value="P:ribosomal large subunit assembly"/>
    <property type="evidence" value="ECO:0007669"/>
    <property type="project" value="TreeGrafter"/>
</dbReference>
<evidence type="ECO:0000313" key="8">
    <source>
        <dbReference type="Ensembl" id="ENSPCEP00000014906.1"/>
    </source>
</evidence>
<feature type="region of interest" description="Disordered" evidence="7">
    <location>
        <begin position="40"/>
        <end position="64"/>
    </location>
</feature>
<dbReference type="GO" id="GO:0008097">
    <property type="term" value="F:5S rRNA binding"/>
    <property type="evidence" value="ECO:0007669"/>
    <property type="project" value="TreeGrafter"/>
</dbReference>
<feature type="region of interest" description="Disordered" evidence="7">
    <location>
        <begin position="134"/>
        <end position="157"/>
    </location>
</feature>
<evidence type="ECO:0000256" key="1">
    <source>
        <dbReference type="ARBA" id="ARBA00004604"/>
    </source>
</evidence>
<sequence>MAARAAGRGLPSTSGPPSLPSFAKMAAPSDACSSSFLGLLAGSRDPGAPRRRRARGSRNRKKSWKCWRGPEAELGRELGAFLEDVGLQQRAAGGLVAEKPDESLFFLDTGSEEKDRKLNQGKEKPLRIDLILQPDSKVPPPKDVLAHQVPNGKKLKRKQRLQEKLAQQGLVPREQRLLQARLQKAQLATASRGEGEPEPARGFYDIWSDTNPLDQVLAGQDTWFLEQTKKQRVRRPARLKKKPSELPAVEVIPAGGSYNPTFQAHQVLLLQAHEVELRRQKAEEKLERQLSFPTAAEAPTQETAFREQCEGLLEESGDEEDDEEKMLREPPAPVATPLSTLLHEKKTEQQRRREKEAKALVARRLGEKAARCRRQELFQLRSIRLQVKRREAELLRRRRVRLAKRQAEATKPRRLGRLKYEDPDLEVQLSTELAESLRTLKPEGSILRDRFKSLQKRNLIEPRERAKFKRKYRLKYVEKRAFREVML</sequence>
<feature type="compositionally biased region" description="Basic residues" evidence="7">
    <location>
        <begin position="49"/>
        <end position="64"/>
    </location>
</feature>
<reference evidence="8" key="2">
    <citation type="submission" date="2025-09" db="UniProtKB">
        <authorList>
            <consortium name="Ensembl"/>
        </authorList>
    </citation>
    <scope>IDENTIFICATION</scope>
</reference>
<dbReference type="GO" id="GO:0006364">
    <property type="term" value="P:rRNA processing"/>
    <property type="evidence" value="ECO:0007669"/>
    <property type="project" value="TreeGrafter"/>
</dbReference>